<feature type="domain" description="VWFD" evidence="7">
    <location>
        <begin position="2414"/>
        <end position="2594"/>
    </location>
</feature>
<evidence type="ECO:0000256" key="4">
    <source>
        <dbReference type="ARBA" id="ARBA00023157"/>
    </source>
</evidence>
<evidence type="ECO:0000256" key="5">
    <source>
        <dbReference type="ARBA" id="ARBA00023180"/>
    </source>
</evidence>
<dbReference type="SMART" id="SM00832">
    <property type="entry name" value="C8"/>
    <property type="match status" value="6"/>
</dbReference>
<keyword evidence="3" id="KW-0677">Repeat</keyword>
<comment type="subcellular location">
    <subcellularLocation>
        <location evidence="1">Secreted</location>
    </subcellularLocation>
</comment>
<dbReference type="Pfam" id="PF08742">
    <property type="entry name" value="C8"/>
    <property type="match status" value="6"/>
</dbReference>
<protein>
    <submittedName>
        <fullName evidence="8">IgGFc-binding protein-like</fullName>
    </submittedName>
</protein>
<feature type="domain" description="VWFD" evidence="7">
    <location>
        <begin position="830"/>
        <end position="1009"/>
    </location>
</feature>
<keyword evidence="5" id="KW-0325">Glycoprotein</keyword>
<feature type="signal peptide" evidence="6">
    <location>
        <begin position="1"/>
        <end position="21"/>
    </location>
</feature>
<dbReference type="InterPro" id="IPR014853">
    <property type="entry name" value="VWF/SSPO/ZAN-like_Cys-rich_dom"/>
</dbReference>
<dbReference type="InterPro" id="IPR001007">
    <property type="entry name" value="VWF_dom"/>
</dbReference>
<dbReference type="PROSITE" id="PS51233">
    <property type="entry name" value="VWFD"/>
    <property type="match status" value="7"/>
</dbReference>
<feature type="chain" id="PRO_5006027327" evidence="6">
    <location>
        <begin position="22"/>
        <end position="2966"/>
    </location>
</feature>
<dbReference type="InterPro" id="IPR035234">
    <property type="entry name" value="IgGFc-bd_N"/>
</dbReference>
<dbReference type="InterPro" id="IPR003645">
    <property type="entry name" value="Fol_N"/>
</dbReference>
<dbReference type="Proteomes" id="UP000034805">
    <property type="component" value="Unassembled WGS sequence"/>
</dbReference>
<feature type="domain" description="VWFD" evidence="7">
    <location>
        <begin position="2026"/>
        <end position="2204"/>
    </location>
</feature>
<sequence>MATKLLLYNVILLLACGLCYGGSAGKEFATTFMQNYVYTRDMPRFYIQVSAIWPNTTVTVRVPTLNFMQKQVLEAGEGSTIHLPKDVEMYGTQKLGKTVLIESTQEVLVQSLNFKMYTADTAVLYPVSAWGTEYLVFSPVVNYLGVFPEFSIINHKEQNTVDIIPQVVIVFEGQSYRPGSKLTIELEPYQSVQLQSVNDLTNTKVVSKLPVAVFVGHSCYIKFTKCNHVFEQLIPVKSWGTNFLVPPLSFQDKYDNVYIQASMSTCLTVTSGGVSQDITIGQGQSQEFNLVTPNTIYINANKGIQVFFLFNGALQSSGVEFDPFLMSILPTDNFCTSYILNGQSDFDNFALFLVQTRDLGGLLFDGAPLPKNLQWRIVNGSEYSWAEMPYSSGAGQHKAEHRTSPFGLYSMGVSLKNGYGAPALCSKPGVLQPPRSKMGTCWARGDPHYFTFDGRYFDFMGTCTYILSKNCQNNGSLPLFQVEAQNDNRGNILVSFVALVTVKVYNVTISVARSEVGHVRLDYGIWSLPVIIDKVQIFQTGRFVVIQTDFNLIVKYDWDQNLVISLPDDYKDKVCGLCGNFNGNPSDDFATPSGTQAASIVEFGRSWKVLELSPAASCQDDCPGQCQCIGNSMLNTWKGDLFCGLLTRIPDGPFRLCHATIDPKPYLENCVFDLCLGGGLSLYLCNALEAYATACQHAGIEVYNWREISGCSAKCPENSYYESCGSACPATCSDHFAPSTCKYSCVETCTCNASFVLSGGKCVPAARCGCTYQGRSISPGDSFWADQACLKFCYCNPINSQLECRDSGCRAGERCGVVNGIRGCQPISYSRCSATGDPHYVSFDGTRFDFQGTCVYQLVGVCSKDPALEPFQVLVQNNFRGSTVVSYTKIVEIKVYNVSIVISKDKPNQIMVNGLLTLLPVYLDGIQVSIYKSGLNAVVKTSFNLMVSFDWNSAVFVTLPSTYAGSVCGLCGNFNSNPRDDLTMKNGQLTPNPTDFGRSWLVEEIPGCVHSCTGVCTVCDTTQKQQYGSNTFCGLLRDPNGPFRNCHAIVDPSGYFEDCVYDVCLYKGKRDMLCQAITAYMSVCQDSGAKVEAWRAKQSCDVKCPANSHYEVCATGCPATCYSLSSPFACSAPCREGCTCNDGFILSGTLCVPFSQCGCLYNGTYYKVGDILPSMACQEECKCTQFNKVQCQAFSCGPNERCEVVDGIQKCQPVGTGVCSASGDPHYKSFDGLLYDFQGTCTYTLAKACGLEGMRLVPFEVQVENEKWWPQLPNRKVSVSKLVALEVYGYVLILQKNMLGVMVNGVFSNLPLNLNNSAVVVYNDGSNYVMQTNFSLVVTYDLVYHVTVTVPGNYRTKTCGLCGNFNGDKTDDFRFPNGTLTKDINTFGTAWKVAIPGVMCDNGCSGNTCPDCLPGLKAIFENPSYCGILKVPNGPFSACYNKLDPTPYFNDCVYDLCASDGNRKVVCDTSSAYVYNCQRAGIRIDSWRTPYFCPMSCPPNSHYEICAYTCSMACAGVSDITSCPTMCSEGCTCNPGFVFNGQGCVLPDQCSCYENGHTYKPGEVVYEDECTRRCMCDTTKGLLCETYTCPSGTKCTVQNGVKACFHTDPCRDKNCRVKETCVVKNNEAVCFPQYTGTCWASGDPHYHTFDGYNYDFQGTCTYTISATCGNLTGLVPFSIKERNDNRGSSLVSYIRDVEVSVYSFNITMGNYQYGRIMVNGVVQNLPVYLTDKLSVSQVGNMAVLQTDFGLYVSYDWFWQLVVQLPSSYYNSVCGLCGNFNGNRSDDIRDPAGNMLSSVVNWAKSWRVEDPDNLFCWDTCKTECPTCDNNLVRLYQAEAYCGALTNSVNGLFQQCHGTVDPQVYMNNCVYDVCVNKGDKTTLCQALASYSDMCRREGIVIKGWREKSGCPMNCQPHSHYDPCASPCSLSCPFPEQQPTCTGTCIEACVCDDGYVLSAGQCMPAASCGCSYQGCYYKPLERFWLEGCQQQCECDPTFRTVVCWNAACGPGEQCSVQDGTRACRPISYATCTAAGDPHYLTFDGYHFDFQGTCMYQLVGLCSKESRLTSFNVTVQNDNRANRAVAFTKVVTVELSSITVTLSKDYPYKILVNGQAVCLPFYNDKKLMVFRSGQTAVLETDFGLRLTFDWNSVVHITLPSTYQNAVCGLCGNYNGNASDDRTMRSGALAPGEVQLGSSWQVGIASGCSSECTGPSCKVCSSSQREAYRAPQYCGFIMDPAGPFKACHAYVNPMSYMQDCMFDACQYQGYYVAVCDAIAAYVSACQSMGVTIQPWRNSSFCPMTCPVNSHYELCPTGCPATCARLPAPARCGVLCREGCQCNDGHLLSGDVCVPVAQCGCTYGERYYKKGDIFYTQANCQEQCQCGDNGAVSCQASQCRLGEACQLAKGVQGCHPTGFAKCIASGDPHYISFDGRWFDFQGTCIYILAKVCNDSQGLTPFTVQEDNVKFGNGKVAVTRGVTIQVYGYTVSIKQGMRWAVLVDEDLLNLPFSLNGGRIIVNQEGLNIVVQTDFGLQVLYDTTYYVVVTVPSTYQGNMCGLCGNYNGNGLDDFRLPTGQQVSDVDTFGKSWAAGQPETLCGGCGGQCPMCSQDKRVQYSQPNSCGIISTANGPFSDCHAKVGPQPYFQHCVFDVCALNGDNTTLCKSIQAYAIACQNAGVQIQPWRTNTFCSITCPINSHYELCANTCGTSCASLTMPNTCSNQCFEGCQCDSGFVSNGNSCVSMNSCGCIYEGQYLKVGQYVVNKVCSDRCGCQPSGIAVCEAISCANGKVCSTQDGVRGCYVKEGICRVRQGGLVTSFDGMEGTLDLDGAYDLSFLCDRNSAQWFRIAVGIHNQNGILGISAVFVFCLDTTIVISSRQTSVNGKNVTMPITLKNGISISVKDNVEVTHTSGELRVSFSAAQGVKVTVGSSLAGKLCGACGNYNGNSRDDLPEIGTSVSEAINSWRVLDLFA</sequence>
<dbReference type="PANTHER" id="PTHR11339">
    <property type="entry name" value="EXTRACELLULAR MATRIX GLYCOPROTEIN RELATED"/>
    <property type="match status" value="1"/>
</dbReference>
<dbReference type="GO" id="GO:0031012">
    <property type="term" value="C:extracellular matrix"/>
    <property type="evidence" value="ECO:0007669"/>
    <property type="project" value="TreeGrafter"/>
</dbReference>
<dbReference type="Gene3D" id="2.10.25.10">
    <property type="entry name" value="Laminin"/>
    <property type="match status" value="6"/>
</dbReference>
<dbReference type="CDD" id="cd19941">
    <property type="entry name" value="TIL"/>
    <property type="match status" value="6"/>
</dbReference>
<proteinExistence type="predicted"/>
<dbReference type="InterPro" id="IPR001846">
    <property type="entry name" value="VWF_type-D"/>
</dbReference>
<dbReference type="Pfam" id="PF01826">
    <property type="entry name" value="TIL"/>
    <property type="match status" value="6"/>
</dbReference>
<dbReference type="PANTHER" id="PTHR11339:SF244">
    <property type="entry name" value="IGGFC-BINDING PROTEIN"/>
    <property type="match status" value="1"/>
</dbReference>
<feature type="domain" description="VWFD" evidence="7">
    <location>
        <begin position="439"/>
        <end position="619"/>
    </location>
</feature>
<evidence type="ECO:0000256" key="6">
    <source>
        <dbReference type="SAM" id="SignalP"/>
    </source>
</evidence>
<organism evidence="8 9">
    <name type="scientific">Scleropages formosus</name>
    <name type="common">Asian bonytongue</name>
    <name type="synonym">Osteoglossum formosum</name>
    <dbReference type="NCBI Taxonomy" id="113540"/>
    <lineage>
        <taxon>Eukaryota</taxon>
        <taxon>Metazoa</taxon>
        <taxon>Chordata</taxon>
        <taxon>Craniata</taxon>
        <taxon>Vertebrata</taxon>
        <taxon>Euteleostomi</taxon>
        <taxon>Actinopterygii</taxon>
        <taxon>Neopterygii</taxon>
        <taxon>Teleostei</taxon>
        <taxon>Osteoglossocephala</taxon>
        <taxon>Osteoglossomorpha</taxon>
        <taxon>Osteoglossiformes</taxon>
        <taxon>Osteoglossidae</taxon>
        <taxon>Scleropages</taxon>
    </lineage>
</organism>
<reference evidence="8 9" key="1">
    <citation type="submission" date="2015-08" db="EMBL/GenBank/DDBJ databases">
        <title>The genome of the Asian arowana (Scleropages formosus).</title>
        <authorList>
            <person name="Tan M.H."/>
            <person name="Gan H.M."/>
            <person name="Croft L.J."/>
            <person name="Austin C.M."/>
        </authorList>
    </citation>
    <scope>NUCLEOTIDE SEQUENCE [LARGE SCALE GENOMIC DNA]</scope>
    <source>
        <strain evidence="8">Aro1</strain>
    </source>
</reference>
<dbReference type="InterPro" id="IPR050780">
    <property type="entry name" value="Mucin_vWF_Thrombospondin_sf"/>
</dbReference>
<keyword evidence="6" id="KW-0732">Signal</keyword>
<dbReference type="PROSITE" id="PS51257">
    <property type="entry name" value="PROKAR_LIPOPROTEIN"/>
    <property type="match status" value="1"/>
</dbReference>
<evidence type="ECO:0000256" key="3">
    <source>
        <dbReference type="ARBA" id="ARBA00022737"/>
    </source>
</evidence>
<dbReference type="GO" id="GO:0005615">
    <property type="term" value="C:extracellular space"/>
    <property type="evidence" value="ECO:0007669"/>
    <property type="project" value="TreeGrafter"/>
</dbReference>
<feature type="domain" description="VWFD" evidence="7">
    <location>
        <begin position="1636"/>
        <end position="1816"/>
    </location>
</feature>
<dbReference type="SMART" id="SM00215">
    <property type="entry name" value="VWC_out"/>
    <property type="match status" value="3"/>
</dbReference>
<name>A0A0N8JW13_SCLFO</name>
<dbReference type="FunFam" id="2.10.25.10:FF:000153">
    <property type="entry name" value="MUC5B isoform 1"/>
    <property type="match status" value="1"/>
</dbReference>
<dbReference type="STRING" id="113540.ENSSFOP00015004054"/>
<accession>A0A0N8JW13</accession>
<evidence type="ECO:0000313" key="9">
    <source>
        <dbReference type="Proteomes" id="UP000034805"/>
    </source>
</evidence>
<dbReference type="SMART" id="SM00216">
    <property type="entry name" value="VWD"/>
    <property type="match status" value="7"/>
</dbReference>
<evidence type="ECO:0000259" key="7">
    <source>
        <dbReference type="PROSITE" id="PS51233"/>
    </source>
</evidence>
<evidence type="ECO:0000256" key="2">
    <source>
        <dbReference type="ARBA" id="ARBA00022525"/>
    </source>
</evidence>
<dbReference type="FunFam" id="2.10.25.10:FF:000055">
    <property type="entry name" value="alpha-tectorin isoform X1"/>
    <property type="match status" value="5"/>
</dbReference>
<dbReference type="InterPro" id="IPR025615">
    <property type="entry name" value="TILa_dom"/>
</dbReference>
<dbReference type="Pfam" id="PF12714">
    <property type="entry name" value="TILa"/>
    <property type="match status" value="5"/>
</dbReference>
<comment type="caution">
    <text evidence="8">The sequence shown here is derived from an EMBL/GenBank/DDBJ whole genome shotgun (WGS) entry which is preliminary data.</text>
</comment>
<feature type="domain" description="VWFD" evidence="7">
    <location>
        <begin position="2800"/>
        <end position="2966"/>
    </location>
</feature>
<dbReference type="InterPro" id="IPR002919">
    <property type="entry name" value="TIL_dom"/>
</dbReference>
<dbReference type="SUPFAM" id="SSF57567">
    <property type="entry name" value="Serine protease inhibitors"/>
    <property type="match status" value="6"/>
</dbReference>
<gene>
    <name evidence="8" type="ORF">Z043_122400</name>
</gene>
<dbReference type="Pfam" id="PF00094">
    <property type="entry name" value="VWD"/>
    <property type="match status" value="7"/>
</dbReference>
<keyword evidence="4" id="KW-1015">Disulfide bond</keyword>
<evidence type="ECO:0000256" key="1">
    <source>
        <dbReference type="ARBA" id="ARBA00004613"/>
    </source>
</evidence>
<dbReference type="EMBL" id="JARO02011775">
    <property type="protein sequence ID" value="KPP59657.1"/>
    <property type="molecule type" value="Genomic_DNA"/>
</dbReference>
<evidence type="ECO:0000313" key="8">
    <source>
        <dbReference type="EMBL" id="KPP59657.1"/>
    </source>
</evidence>
<dbReference type="Pfam" id="PF17517">
    <property type="entry name" value="IgGFc_binding"/>
    <property type="match status" value="1"/>
</dbReference>
<feature type="domain" description="VWFD" evidence="7">
    <location>
        <begin position="1217"/>
        <end position="1401"/>
    </location>
</feature>
<dbReference type="SMART" id="SM00274">
    <property type="entry name" value="FOLN"/>
    <property type="match status" value="4"/>
</dbReference>
<keyword evidence="2" id="KW-0964">Secreted</keyword>
<dbReference type="InterPro" id="IPR036084">
    <property type="entry name" value="Ser_inhib-like_sf"/>
</dbReference>